<dbReference type="EMBL" id="FNOJ01000006">
    <property type="protein sequence ID" value="SDW45748.1"/>
    <property type="molecule type" value="Genomic_DNA"/>
</dbReference>
<accession>A0A1H2TPQ1</accession>
<proteinExistence type="predicted"/>
<name>A0A1H2TPQ1_9BACL</name>
<dbReference type="STRING" id="89784.SAMN04489725_10658"/>
<sequence>MCRIMMYFRFQTTLQSANVCWVTGSCDMQVDRVLWGANQVTTAHCDSVKEWYPKRS</sequence>
<protein>
    <submittedName>
        <fullName evidence="1">Uncharacterized protein</fullName>
    </submittedName>
</protein>
<dbReference type="Proteomes" id="UP000182589">
    <property type="component" value="Unassembled WGS sequence"/>
</dbReference>
<keyword evidence="2" id="KW-1185">Reference proteome</keyword>
<organism evidence="1 2">
    <name type="scientific">Alicyclobacillus hesperidum</name>
    <dbReference type="NCBI Taxonomy" id="89784"/>
    <lineage>
        <taxon>Bacteria</taxon>
        <taxon>Bacillati</taxon>
        <taxon>Bacillota</taxon>
        <taxon>Bacilli</taxon>
        <taxon>Bacillales</taxon>
        <taxon>Alicyclobacillaceae</taxon>
        <taxon>Alicyclobacillus</taxon>
    </lineage>
</organism>
<dbReference type="AlphaFoldDB" id="A0A1H2TPQ1"/>
<gene>
    <name evidence="1" type="ORF">SAMN04489725_10658</name>
</gene>
<dbReference type="PROSITE" id="PS51257">
    <property type="entry name" value="PROKAR_LIPOPROTEIN"/>
    <property type="match status" value="1"/>
</dbReference>
<evidence type="ECO:0000313" key="2">
    <source>
        <dbReference type="Proteomes" id="UP000182589"/>
    </source>
</evidence>
<reference evidence="2" key="1">
    <citation type="submission" date="2016-10" db="EMBL/GenBank/DDBJ databases">
        <authorList>
            <person name="Varghese N."/>
        </authorList>
    </citation>
    <scope>NUCLEOTIDE SEQUENCE [LARGE SCALE GENOMIC DNA]</scope>
    <source>
        <strain evidence="2">DSM 12489</strain>
    </source>
</reference>
<evidence type="ECO:0000313" key="1">
    <source>
        <dbReference type="EMBL" id="SDW45748.1"/>
    </source>
</evidence>